<comment type="subcellular location">
    <subcellularLocation>
        <location evidence="1">Membrane</location>
        <topology evidence="1">Single-pass type I membrane protein</topology>
    </subcellularLocation>
</comment>
<feature type="non-terminal residue" evidence="10">
    <location>
        <position position="1"/>
    </location>
</feature>
<evidence type="ECO:0000256" key="1">
    <source>
        <dbReference type="ARBA" id="ARBA00004479"/>
    </source>
</evidence>
<evidence type="ECO:0000256" key="6">
    <source>
        <dbReference type="ARBA" id="ARBA00023170"/>
    </source>
</evidence>
<dbReference type="Proteomes" id="UP000271974">
    <property type="component" value="Unassembled WGS sequence"/>
</dbReference>
<keyword evidence="6" id="KW-0675">Receptor</keyword>
<keyword evidence="7" id="KW-0325">Glycoprotein</keyword>
<evidence type="ECO:0000256" key="5">
    <source>
        <dbReference type="ARBA" id="ARBA00023157"/>
    </source>
</evidence>
<dbReference type="SUPFAM" id="SSF49265">
    <property type="entry name" value="Fibronectin type III"/>
    <property type="match status" value="2"/>
</dbReference>
<proteinExistence type="predicted"/>
<gene>
    <name evidence="10" type="ORF">EGW08_003006</name>
</gene>
<evidence type="ECO:0000259" key="9">
    <source>
        <dbReference type="PROSITE" id="PS50853"/>
    </source>
</evidence>
<comment type="caution">
    <text evidence="10">The sequence shown here is derived from an EMBL/GenBank/DDBJ whole genome shotgun (WGS) entry which is preliminary data.</text>
</comment>
<name>A0A433U620_ELYCH</name>
<evidence type="ECO:0000256" key="7">
    <source>
        <dbReference type="ARBA" id="ARBA00023180"/>
    </source>
</evidence>
<keyword evidence="5" id="KW-1015">Disulfide bond</keyword>
<sequence length="556" mass="62970">GSERRASQILNTRAIRLTIPDVTLKDEGSYSCHVTTMEGKVKIIGNQTVNVDVPPRPVTGVQCRVYNWEEMTCTWEQSVQFRHPEHVNVSVFWVTTDVQQDCPSLTLTSCHWGRDHYRHGLSYSIRIAVTYSVGGAELDHASRLVRVNTAELVEPAPVRQFEASGQSSRCIRLTWQVPRVMHRAKSFQLQIRRPGGNWADIASPLTSKVDETHSSHETLVCDLERNSRYDFRVAVMPRFYGKPQGFRSEWQTATAFTDEDVPSAAPSICPGCFYEILDSHLEYPDTRRVRIMWKDIPEASRHGTLTHYTVSYWSLTSQFNHSVISRVESDTLTCADLDLPSRQEDYLVKIAGATKKGESPIASYILVPGVRNMPAPPHRFLVKRNPSSTSADRLFLSWAALEGRSHLSKRSSAHLDQRHAPSPLAVSDLYIVWCLGSRISWRCQGNLAWVKLPPHQVTYELVTDWSNKTRMTYLLACQPRSKKDKTSSAAGSTGANVSTREIRNRKQPHKTCARRLLPPIRRAWWSRGESPDVKRKAPTSQSIWFDTVPAPILLSV</sequence>
<organism evidence="10 11">
    <name type="scientific">Elysia chlorotica</name>
    <name type="common">Eastern emerald elysia</name>
    <name type="synonym">Sea slug</name>
    <dbReference type="NCBI Taxonomy" id="188477"/>
    <lineage>
        <taxon>Eukaryota</taxon>
        <taxon>Metazoa</taxon>
        <taxon>Spiralia</taxon>
        <taxon>Lophotrochozoa</taxon>
        <taxon>Mollusca</taxon>
        <taxon>Gastropoda</taxon>
        <taxon>Heterobranchia</taxon>
        <taxon>Euthyneura</taxon>
        <taxon>Panpulmonata</taxon>
        <taxon>Sacoglossa</taxon>
        <taxon>Placobranchoidea</taxon>
        <taxon>Plakobranchidae</taxon>
        <taxon>Elysia</taxon>
    </lineage>
</organism>
<dbReference type="PANTHER" id="PTHR23037">
    <property type="entry name" value="CYTOKINE RECEPTOR"/>
    <property type="match status" value="1"/>
</dbReference>
<dbReference type="CDD" id="cd00063">
    <property type="entry name" value="FN3"/>
    <property type="match status" value="1"/>
</dbReference>
<dbReference type="GO" id="GO:0004896">
    <property type="term" value="F:cytokine receptor activity"/>
    <property type="evidence" value="ECO:0007669"/>
    <property type="project" value="TreeGrafter"/>
</dbReference>
<dbReference type="SMART" id="SM00060">
    <property type="entry name" value="FN3"/>
    <property type="match status" value="1"/>
</dbReference>
<keyword evidence="3" id="KW-1133">Transmembrane helix</keyword>
<evidence type="ECO:0000256" key="3">
    <source>
        <dbReference type="ARBA" id="ARBA00022989"/>
    </source>
</evidence>
<dbReference type="InterPro" id="IPR036116">
    <property type="entry name" value="FN3_sf"/>
</dbReference>
<evidence type="ECO:0000256" key="8">
    <source>
        <dbReference type="SAM" id="MobiDB-lite"/>
    </source>
</evidence>
<keyword evidence="4" id="KW-0472">Membrane</keyword>
<dbReference type="InterPro" id="IPR013783">
    <property type="entry name" value="Ig-like_fold"/>
</dbReference>
<dbReference type="Gene3D" id="2.60.40.10">
    <property type="entry name" value="Immunoglobulins"/>
    <property type="match status" value="4"/>
</dbReference>
<feature type="region of interest" description="Disordered" evidence="8">
    <location>
        <begin position="483"/>
        <end position="505"/>
    </location>
</feature>
<feature type="compositionally biased region" description="Polar residues" evidence="8">
    <location>
        <begin position="487"/>
        <end position="499"/>
    </location>
</feature>
<keyword evidence="2" id="KW-0812">Transmembrane</keyword>
<dbReference type="EMBL" id="RQTK01000061">
    <property type="protein sequence ID" value="RUS89263.1"/>
    <property type="molecule type" value="Genomic_DNA"/>
</dbReference>
<protein>
    <recommendedName>
        <fullName evidence="9">Fibronectin type-III domain-containing protein</fullName>
    </recommendedName>
</protein>
<reference evidence="10 11" key="1">
    <citation type="submission" date="2019-01" db="EMBL/GenBank/DDBJ databases">
        <title>A draft genome assembly of the solar-powered sea slug Elysia chlorotica.</title>
        <authorList>
            <person name="Cai H."/>
            <person name="Li Q."/>
            <person name="Fang X."/>
            <person name="Li J."/>
            <person name="Curtis N.E."/>
            <person name="Altenburger A."/>
            <person name="Shibata T."/>
            <person name="Feng M."/>
            <person name="Maeda T."/>
            <person name="Schwartz J.A."/>
            <person name="Shigenobu S."/>
            <person name="Lundholm N."/>
            <person name="Nishiyama T."/>
            <person name="Yang H."/>
            <person name="Hasebe M."/>
            <person name="Li S."/>
            <person name="Pierce S.K."/>
            <person name="Wang J."/>
        </authorList>
    </citation>
    <scope>NUCLEOTIDE SEQUENCE [LARGE SCALE GENOMIC DNA]</scope>
    <source>
        <strain evidence="10">EC2010</strain>
        <tissue evidence="10">Whole organism of an adult</tissue>
    </source>
</reference>
<dbReference type="PROSITE" id="PS50853">
    <property type="entry name" value="FN3"/>
    <property type="match status" value="1"/>
</dbReference>
<dbReference type="OrthoDB" id="6147633at2759"/>
<evidence type="ECO:0000313" key="11">
    <source>
        <dbReference type="Proteomes" id="UP000271974"/>
    </source>
</evidence>
<evidence type="ECO:0000256" key="4">
    <source>
        <dbReference type="ARBA" id="ARBA00023136"/>
    </source>
</evidence>
<dbReference type="AlphaFoldDB" id="A0A433U620"/>
<dbReference type="GO" id="GO:0009897">
    <property type="term" value="C:external side of plasma membrane"/>
    <property type="evidence" value="ECO:0007669"/>
    <property type="project" value="TreeGrafter"/>
</dbReference>
<dbReference type="InterPro" id="IPR036179">
    <property type="entry name" value="Ig-like_dom_sf"/>
</dbReference>
<dbReference type="SUPFAM" id="SSF48726">
    <property type="entry name" value="Immunoglobulin"/>
    <property type="match status" value="1"/>
</dbReference>
<keyword evidence="11" id="KW-1185">Reference proteome</keyword>
<dbReference type="PANTHER" id="PTHR23037:SF35">
    <property type="entry name" value="FIBRONECTIN TYPE-III DOMAIN-CONTAINING PROTEIN"/>
    <property type="match status" value="1"/>
</dbReference>
<dbReference type="InterPro" id="IPR003961">
    <property type="entry name" value="FN3_dom"/>
</dbReference>
<accession>A0A433U620</accession>
<evidence type="ECO:0000256" key="2">
    <source>
        <dbReference type="ARBA" id="ARBA00022692"/>
    </source>
</evidence>
<evidence type="ECO:0000313" key="10">
    <source>
        <dbReference type="EMBL" id="RUS89263.1"/>
    </source>
</evidence>
<feature type="domain" description="Fibronectin type-III" evidence="9">
    <location>
        <begin position="157"/>
        <end position="260"/>
    </location>
</feature>
<dbReference type="STRING" id="188477.A0A433U620"/>